<reference evidence="2 4" key="1">
    <citation type="submission" date="2016-03" db="EMBL/GenBank/DDBJ databases">
        <title>Complete genome of Aminobacter aminovorans KCTC 2477.</title>
        <authorList>
            <person name="Kim K.M."/>
        </authorList>
    </citation>
    <scope>NUCLEOTIDE SEQUENCE [LARGE SCALE GENOMIC DNA]</scope>
    <source>
        <strain evidence="2 4">KCTC 2477</strain>
        <plasmid evidence="2 4">pAA02</plasmid>
    </source>
</reference>
<dbReference type="PANTHER" id="PTHR30469">
    <property type="entry name" value="MULTIDRUG RESISTANCE PROTEIN MDTA"/>
    <property type="match status" value="1"/>
</dbReference>
<dbReference type="Proteomes" id="UP000577697">
    <property type="component" value="Unassembled WGS sequence"/>
</dbReference>
<dbReference type="InterPro" id="IPR011053">
    <property type="entry name" value="Single_hybrid_motif"/>
</dbReference>
<reference evidence="3 5" key="2">
    <citation type="submission" date="2020-08" db="EMBL/GenBank/DDBJ databases">
        <title>Genomic Encyclopedia of Type Strains, Phase IV (KMG-IV): sequencing the most valuable type-strain genomes for metagenomic binning, comparative biology and taxonomic classification.</title>
        <authorList>
            <person name="Goeker M."/>
        </authorList>
    </citation>
    <scope>NUCLEOTIDE SEQUENCE [LARGE SCALE GENOMIC DNA]</scope>
    <source>
        <strain evidence="3 5">DSM 10368</strain>
    </source>
</reference>
<dbReference type="KEGG" id="aak:AA2016_6345"/>
<dbReference type="PANTHER" id="PTHR30469:SF15">
    <property type="entry name" value="HLYD FAMILY OF SECRETION PROTEINS"/>
    <property type="match status" value="1"/>
</dbReference>
<dbReference type="SUPFAM" id="SSF51230">
    <property type="entry name" value="Single hybrid motif"/>
    <property type="match status" value="1"/>
</dbReference>
<keyword evidence="1" id="KW-0472">Membrane</keyword>
<keyword evidence="2" id="KW-0614">Plasmid</keyword>
<keyword evidence="1" id="KW-0812">Transmembrane</keyword>
<keyword evidence="1" id="KW-1133">Transmembrane helix</keyword>
<evidence type="ECO:0000313" key="5">
    <source>
        <dbReference type="Proteomes" id="UP000577697"/>
    </source>
</evidence>
<evidence type="ECO:0000313" key="2">
    <source>
        <dbReference type="EMBL" id="AMS45240.1"/>
    </source>
</evidence>
<evidence type="ECO:0000313" key="4">
    <source>
        <dbReference type="Proteomes" id="UP000075755"/>
    </source>
</evidence>
<feature type="transmembrane region" description="Helical" evidence="1">
    <location>
        <begin position="28"/>
        <end position="51"/>
    </location>
</feature>
<dbReference type="Proteomes" id="UP000075755">
    <property type="component" value="Plasmid pAA02"/>
</dbReference>
<proteinExistence type="predicted"/>
<dbReference type="GO" id="GO:0015562">
    <property type="term" value="F:efflux transmembrane transporter activity"/>
    <property type="evidence" value="ECO:0007669"/>
    <property type="project" value="TreeGrafter"/>
</dbReference>
<dbReference type="Gene3D" id="2.40.50.100">
    <property type="match status" value="1"/>
</dbReference>
<sequence length="336" mass="36963">MQHIRKRTLIDNIDKQQRSHAGRLGRTIYLILLASFFLLIAYYLVGSLVILSADGIVLNDKRVVAASYPATIVKVLVSEGDVVDNGALLVQLESFEMVKEIADLSVRSSEMVVKETELRGQSTTISILLPLAERASRESGETVARLDQVARQGLIPMRTRDDAVSTSFQATQRLAELTAQGLDNQAQLRMVQESRQVAENAVAKLKEIYDDGKIQALTAGVVGSRVPVPGQFVRPGDELLQINGGRSYILAYLPDEYLFPVTEGLKVDVSAGSDRSEGTVEKVLQIADALPAEFQNMLRPRDRSRLIRIALPNGSPFAVSQKVVVRGCVFGWCWVK</sequence>
<gene>
    <name evidence="2" type="ORF">AA2016_6345</name>
    <name evidence="3" type="ORF">FHS67_001307</name>
</gene>
<accession>A0AAC9FER4</accession>
<keyword evidence="5" id="KW-1185">Reference proteome</keyword>
<geneLocation type="plasmid" evidence="2 4">
    <name>pAA02</name>
</geneLocation>
<name>A0AAC9FER4_AMIAI</name>
<dbReference type="RefSeq" id="WP_067969434.1">
    <property type="nucleotide sequence ID" value="NZ_CP015007.1"/>
</dbReference>
<evidence type="ECO:0000313" key="3">
    <source>
        <dbReference type="EMBL" id="MBB3704997.1"/>
    </source>
</evidence>
<organism evidence="2 4">
    <name type="scientific">Aminobacter aminovorans</name>
    <name type="common">Chelatobacter heintzii</name>
    <dbReference type="NCBI Taxonomy" id="83263"/>
    <lineage>
        <taxon>Bacteria</taxon>
        <taxon>Pseudomonadati</taxon>
        <taxon>Pseudomonadota</taxon>
        <taxon>Alphaproteobacteria</taxon>
        <taxon>Hyphomicrobiales</taxon>
        <taxon>Phyllobacteriaceae</taxon>
        <taxon>Aminobacter</taxon>
    </lineage>
</organism>
<protein>
    <submittedName>
        <fullName evidence="3">Multidrug resistance efflux pump</fullName>
    </submittedName>
    <submittedName>
        <fullName evidence="2">Multidrug transporter</fullName>
    </submittedName>
</protein>
<dbReference type="EMBL" id="JACICB010000004">
    <property type="protein sequence ID" value="MBB3704997.1"/>
    <property type="molecule type" value="Genomic_DNA"/>
</dbReference>
<dbReference type="EMBL" id="CP015007">
    <property type="protein sequence ID" value="AMS45240.1"/>
    <property type="molecule type" value="Genomic_DNA"/>
</dbReference>
<dbReference type="AlphaFoldDB" id="A0AAC9FER4"/>
<evidence type="ECO:0000256" key="1">
    <source>
        <dbReference type="SAM" id="Phobius"/>
    </source>
</evidence>
<dbReference type="GO" id="GO:1990281">
    <property type="term" value="C:efflux pump complex"/>
    <property type="evidence" value="ECO:0007669"/>
    <property type="project" value="TreeGrafter"/>
</dbReference>